<dbReference type="EMBL" id="LS398110">
    <property type="protein sequence ID" value="SPP97404.1"/>
    <property type="molecule type" value="Genomic_DNA"/>
</dbReference>
<evidence type="ECO:0000256" key="1">
    <source>
        <dbReference type="SAM" id="Phobius"/>
    </source>
</evidence>
<name>A0A2U3Q7N3_9BRAD</name>
<keyword evidence="1" id="KW-0472">Membrane</keyword>
<gene>
    <name evidence="2" type="ORF">BRAD3257_6509</name>
</gene>
<feature type="transmembrane region" description="Helical" evidence="1">
    <location>
        <begin position="69"/>
        <end position="93"/>
    </location>
</feature>
<evidence type="ECO:0000313" key="3">
    <source>
        <dbReference type="Proteomes" id="UP000246085"/>
    </source>
</evidence>
<dbReference type="Pfam" id="PF11295">
    <property type="entry name" value="DUF3096"/>
    <property type="match status" value="1"/>
</dbReference>
<dbReference type="InterPro" id="IPR021446">
    <property type="entry name" value="DUF3096"/>
</dbReference>
<reference evidence="2 3" key="1">
    <citation type="submission" date="2018-03" db="EMBL/GenBank/DDBJ databases">
        <authorList>
            <person name="Gully D."/>
        </authorList>
    </citation>
    <scope>NUCLEOTIDE SEQUENCE [LARGE SCALE GENOMIC DNA]</scope>
    <source>
        <strain evidence="2">ORS3257</strain>
    </source>
</reference>
<keyword evidence="1" id="KW-0812">Transmembrane</keyword>
<protein>
    <submittedName>
        <fullName evidence="2">Uncharacterized protein</fullName>
    </submittedName>
</protein>
<evidence type="ECO:0000313" key="2">
    <source>
        <dbReference type="EMBL" id="SPP97404.1"/>
    </source>
</evidence>
<accession>A0A2U3Q7N3</accession>
<sequence>MILRDAPVARLLANAGLKPMFRERPAAFAAISGSFRECRELAARLAHLYSRNLAGYDPRAIRLTSTERLFMHITVAHISPILSLIAGVLILIMPRLLNLIVAIFLIVNGAIGLGLLKWLRF</sequence>
<keyword evidence="1" id="KW-1133">Transmembrane helix</keyword>
<organism evidence="2 3">
    <name type="scientific">Bradyrhizobium vignae</name>
    <dbReference type="NCBI Taxonomy" id="1549949"/>
    <lineage>
        <taxon>Bacteria</taxon>
        <taxon>Pseudomonadati</taxon>
        <taxon>Pseudomonadota</taxon>
        <taxon>Alphaproteobacteria</taxon>
        <taxon>Hyphomicrobiales</taxon>
        <taxon>Nitrobacteraceae</taxon>
        <taxon>Bradyrhizobium</taxon>
    </lineage>
</organism>
<dbReference type="KEGG" id="bvz:BRAD3257_6509"/>
<dbReference type="Proteomes" id="UP000246085">
    <property type="component" value="Chromosome BRAD3257"/>
</dbReference>
<dbReference type="AlphaFoldDB" id="A0A2U3Q7N3"/>
<feature type="transmembrane region" description="Helical" evidence="1">
    <location>
        <begin position="99"/>
        <end position="119"/>
    </location>
</feature>
<proteinExistence type="predicted"/>